<comment type="caution">
    <text evidence="2">The sequence shown here is derived from an EMBL/GenBank/DDBJ whole genome shotgun (WGS) entry which is preliminary data.</text>
</comment>
<protein>
    <submittedName>
        <fullName evidence="2">YIP1 family protein</fullName>
    </submittedName>
</protein>
<reference evidence="2 3" key="1">
    <citation type="submission" date="2017-08" db="EMBL/GenBank/DDBJ databases">
        <title>Draft genome sequences of 64 type strains of genus Staph aureus.</title>
        <authorList>
            <person name="Cole K."/>
            <person name="Golubchik T."/>
            <person name="Russell J."/>
            <person name="Foster D."/>
            <person name="Llewelyn M."/>
            <person name="Wilson D."/>
            <person name="Crook D."/>
            <person name="Paul J."/>
        </authorList>
    </citation>
    <scope>NUCLEOTIDE SEQUENCE [LARGE SCALE GENOMIC DNA]</scope>
    <source>
        <strain evidence="2 3">DSM 29875</strain>
    </source>
</reference>
<dbReference type="Proteomes" id="UP000242712">
    <property type="component" value="Unassembled WGS sequence"/>
</dbReference>
<accession>A0A2K4FCZ2</accession>
<dbReference type="AlphaFoldDB" id="A0A2K4FCZ2"/>
<dbReference type="OrthoDB" id="2394239at2"/>
<keyword evidence="3" id="KW-1185">Reference proteome</keyword>
<organism evidence="2 3">
    <name type="scientific">Staphylococcus argensis</name>
    <dbReference type="NCBI Taxonomy" id="1607738"/>
    <lineage>
        <taxon>Bacteria</taxon>
        <taxon>Bacillati</taxon>
        <taxon>Bacillota</taxon>
        <taxon>Bacilli</taxon>
        <taxon>Bacillales</taxon>
        <taxon>Staphylococcaceae</taxon>
        <taxon>Staphylococcus</taxon>
    </lineage>
</organism>
<dbReference type="GeneID" id="98296772"/>
<feature type="transmembrane region" description="Helical" evidence="1">
    <location>
        <begin position="103"/>
        <end position="130"/>
    </location>
</feature>
<feature type="transmembrane region" description="Helical" evidence="1">
    <location>
        <begin position="70"/>
        <end position="91"/>
    </location>
</feature>
<sequence>MENSKLPFADHFAKLRENPKWLVKLIALIIVSFFASWFTQIAMDQSEILKKMGLDQKDIDAQTQFSWGKVIGGAINGFIWQVLIAFLLFLIISKIMKSNVSGLSVFSAALSYSLIVKTFALIVAAIQAIAGINMAEYDISSLNIFNKGNLYLAAINLQSFLAAYVIGLYYFFTARLSKKSSIIWAIVALIVLIGFGLLMAGMTSLGQQMMQNQ</sequence>
<keyword evidence="1" id="KW-1133">Transmembrane helix</keyword>
<evidence type="ECO:0000256" key="1">
    <source>
        <dbReference type="SAM" id="Phobius"/>
    </source>
</evidence>
<gene>
    <name evidence="2" type="ORF">CD039_00225</name>
</gene>
<proteinExistence type="predicted"/>
<dbReference type="RefSeq" id="WP_103370649.1">
    <property type="nucleotide sequence ID" value="NZ_CBCRVO010000001.1"/>
</dbReference>
<feature type="transmembrane region" description="Helical" evidence="1">
    <location>
        <begin position="150"/>
        <end position="171"/>
    </location>
</feature>
<evidence type="ECO:0000313" key="3">
    <source>
        <dbReference type="Proteomes" id="UP000242712"/>
    </source>
</evidence>
<name>A0A2K4FCZ2_9STAP</name>
<evidence type="ECO:0000313" key="2">
    <source>
        <dbReference type="EMBL" id="POA09224.1"/>
    </source>
</evidence>
<keyword evidence="1" id="KW-0812">Transmembrane</keyword>
<dbReference type="EMBL" id="PPPX01000001">
    <property type="protein sequence ID" value="POA09224.1"/>
    <property type="molecule type" value="Genomic_DNA"/>
</dbReference>
<feature type="transmembrane region" description="Helical" evidence="1">
    <location>
        <begin position="183"/>
        <end position="205"/>
    </location>
</feature>
<feature type="transmembrane region" description="Helical" evidence="1">
    <location>
        <begin position="21"/>
        <end position="43"/>
    </location>
</feature>
<keyword evidence="1" id="KW-0472">Membrane</keyword>